<dbReference type="GO" id="GO:0016301">
    <property type="term" value="F:kinase activity"/>
    <property type="evidence" value="ECO:0007669"/>
    <property type="project" value="UniProtKB-KW"/>
</dbReference>
<evidence type="ECO:0000313" key="7">
    <source>
        <dbReference type="Proteomes" id="UP000035548"/>
    </source>
</evidence>
<keyword evidence="2" id="KW-0119">Carbohydrate metabolism</keyword>
<feature type="domain" description="Carbohydrate kinase FGGY C-terminal" evidence="5">
    <location>
        <begin position="4"/>
        <end position="81"/>
    </location>
</feature>
<gene>
    <name evidence="6" type="ORF">CUTER_01290</name>
</gene>
<reference evidence="6 7" key="1">
    <citation type="journal article" date="2015" name="Genome Announc.">
        <title>Virulence Factor Genes Detected in the Complete Genome Sequence of Corynebacterium uterequi DSM 45634, Isolated from the Uterus of a Maiden Mare.</title>
        <authorList>
            <person name="Ruckert C."/>
            <person name="Kriete M."/>
            <person name="Jaenicke S."/>
            <person name="Winkler A."/>
            <person name="Tauch A."/>
        </authorList>
    </citation>
    <scope>NUCLEOTIDE SEQUENCE [LARGE SCALE GENOMIC DNA]</scope>
    <source>
        <strain evidence="6 7">DSM 45634</strain>
    </source>
</reference>
<dbReference type="InterPro" id="IPR018485">
    <property type="entry name" value="FGGY_C"/>
</dbReference>
<sequence>MGREDIARACVEGLLCSLADAVSFLEEVSGSRAERLLFIGGGAKSLAVRTLAPSVLGSDIEVPEPGEYVALGAARQAAWALSGGADLPQWEKRPTTCYSGEHHPQVLEAYREARG</sequence>
<keyword evidence="7" id="KW-1185">Reference proteome</keyword>
<evidence type="ECO:0000259" key="5">
    <source>
        <dbReference type="Pfam" id="PF02782"/>
    </source>
</evidence>
<accession>A0A0G3HE94</accession>
<evidence type="ECO:0000256" key="4">
    <source>
        <dbReference type="ARBA" id="ARBA00022777"/>
    </source>
</evidence>
<comment type="similarity">
    <text evidence="1">Belongs to the FGGY kinase family.</text>
</comment>
<dbReference type="SUPFAM" id="SSF53067">
    <property type="entry name" value="Actin-like ATPase domain"/>
    <property type="match status" value="1"/>
</dbReference>
<dbReference type="EMBL" id="CP011546">
    <property type="protein sequence ID" value="AKK10278.1"/>
    <property type="molecule type" value="Genomic_DNA"/>
</dbReference>
<keyword evidence="2" id="KW-0859">Xylose metabolism</keyword>
<dbReference type="GO" id="GO:0042732">
    <property type="term" value="P:D-xylose metabolic process"/>
    <property type="evidence" value="ECO:0007669"/>
    <property type="project" value="UniProtKB-KW"/>
</dbReference>
<dbReference type="InterPro" id="IPR050406">
    <property type="entry name" value="FGGY_Carb_Kinase"/>
</dbReference>
<dbReference type="PATRIC" id="fig|1072256.5.peg.248"/>
<dbReference type="Gene3D" id="3.30.420.40">
    <property type="match status" value="1"/>
</dbReference>
<proteinExistence type="inferred from homology"/>
<protein>
    <submittedName>
        <fullName evidence="6">FGGY family of carbohydrate kinases, C-terminal domain</fullName>
    </submittedName>
</protein>
<dbReference type="KEGG" id="cut:CUTER_01290"/>
<dbReference type="AlphaFoldDB" id="A0A0G3HE94"/>
<dbReference type="InterPro" id="IPR043129">
    <property type="entry name" value="ATPase_NBD"/>
</dbReference>
<dbReference type="PANTHER" id="PTHR43095:SF5">
    <property type="entry name" value="XYLULOSE KINASE"/>
    <property type="match status" value="1"/>
</dbReference>
<keyword evidence="4 6" id="KW-0418">Kinase</keyword>
<reference evidence="7" key="2">
    <citation type="submission" date="2015-05" db="EMBL/GenBank/DDBJ databases">
        <title>Complete genome sequence of Corynebacterium uterequi DSM 45634, isolated from the uterus of a maiden mare.</title>
        <authorList>
            <person name="Ruckert C."/>
            <person name="Albersmeier A."/>
            <person name="Winkler A."/>
            <person name="Tauch A."/>
        </authorList>
    </citation>
    <scope>NUCLEOTIDE SEQUENCE [LARGE SCALE GENOMIC DNA]</scope>
    <source>
        <strain evidence="7">DSM 45634</strain>
    </source>
</reference>
<evidence type="ECO:0000256" key="1">
    <source>
        <dbReference type="ARBA" id="ARBA00009156"/>
    </source>
</evidence>
<name>A0A0G3HE94_9CORY</name>
<dbReference type="PANTHER" id="PTHR43095">
    <property type="entry name" value="SUGAR KINASE"/>
    <property type="match status" value="1"/>
</dbReference>
<evidence type="ECO:0000256" key="2">
    <source>
        <dbReference type="ARBA" id="ARBA00022629"/>
    </source>
</evidence>
<evidence type="ECO:0000256" key="3">
    <source>
        <dbReference type="ARBA" id="ARBA00022679"/>
    </source>
</evidence>
<dbReference type="STRING" id="1072256.CUTER_01290"/>
<organism evidence="6 7">
    <name type="scientific">Corynebacterium uterequi</name>
    <dbReference type="NCBI Taxonomy" id="1072256"/>
    <lineage>
        <taxon>Bacteria</taxon>
        <taxon>Bacillati</taxon>
        <taxon>Actinomycetota</taxon>
        <taxon>Actinomycetes</taxon>
        <taxon>Mycobacteriales</taxon>
        <taxon>Corynebacteriaceae</taxon>
        <taxon>Corynebacterium</taxon>
    </lineage>
</organism>
<evidence type="ECO:0000313" key="6">
    <source>
        <dbReference type="EMBL" id="AKK10278.1"/>
    </source>
</evidence>
<dbReference type="Pfam" id="PF02782">
    <property type="entry name" value="FGGY_C"/>
    <property type="match status" value="1"/>
</dbReference>
<keyword evidence="3" id="KW-0808">Transferase</keyword>
<dbReference type="Proteomes" id="UP000035548">
    <property type="component" value="Chromosome"/>
</dbReference>